<dbReference type="EMBL" id="FNDQ01000022">
    <property type="protein sequence ID" value="SDH89204.1"/>
    <property type="molecule type" value="Genomic_DNA"/>
</dbReference>
<evidence type="ECO:0000256" key="1">
    <source>
        <dbReference type="ARBA" id="ARBA00001968"/>
    </source>
</evidence>
<feature type="site" description="Important for substrate specificity" evidence="4">
    <location>
        <position position="77"/>
    </location>
</feature>
<gene>
    <name evidence="5" type="ORF">SAMN05421818_12234</name>
</gene>
<dbReference type="AlphaFoldDB" id="A0A1G8G484"/>
<evidence type="ECO:0000256" key="4">
    <source>
        <dbReference type="HAMAP-Rule" id="MF_00528"/>
    </source>
</evidence>
<reference evidence="6" key="1">
    <citation type="submission" date="2016-10" db="EMBL/GenBank/DDBJ databases">
        <authorList>
            <person name="Varghese N."/>
            <person name="Submissions S."/>
        </authorList>
    </citation>
    <scope>NUCLEOTIDE SEQUENCE [LARGE SCALE GENOMIC DNA]</scope>
    <source>
        <strain evidence="6">DSM 23313</strain>
    </source>
</reference>
<comment type="catalytic activity">
    <reaction evidence="4">
        <text>dTTP + H2O = dTMP + diphosphate + H(+)</text>
        <dbReference type="Rhea" id="RHEA:28534"/>
        <dbReference type="ChEBI" id="CHEBI:15377"/>
        <dbReference type="ChEBI" id="CHEBI:15378"/>
        <dbReference type="ChEBI" id="CHEBI:33019"/>
        <dbReference type="ChEBI" id="CHEBI:37568"/>
        <dbReference type="ChEBI" id="CHEBI:63528"/>
        <dbReference type="EC" id="3.6.1.9"/>
    </reaction>
</comment>
<dbReference type="RefSeq" id="WP_090410050.1">
    <property type="nucleotide sequence ID" value="NZ_FNDQ01000022.1"/>
</dbReference>
<keyword evidence="3 4" id="KW-0546">Nucleotide metabolism</keyword>
<comment type="caution">
    <text evidence="4">Lacks conserved residue(s) required for the propagation of feature annotation.</text>
</comment>
<accession>A0A1G8G484</accession>
<comment type="function">
    <text evidence="4">Nucleoside triphosphate pyrophosphatase that hydrolyzes dTTP and UTP. May have a dual role in cell division arrest and in preventing the incorporation of modified nucleotides into cellular nucleic acids.</text>
</comment>
<dbReference type="PANTHER" id="PTHR43213">
    <property type="entry name" value="BIFUNCTIONAL DTTP/UTP PYROPHOSPHATASE/METHYLTRANSFERASE PROTEIN-RELATED"/>
    <property type="match status" value="1"/>
</dbReference>
<feature type="site" description="Important for substrate specificity" evidence="4">
    <location>
        <position position="19"/>
    </location>
</feature>
<sequence>MLDKLFKEYAIVLGSNSPRRKQFLQELGIPFVVRASDIDESYPEELQAGEITDFIAIAKSEAIALESDNEILITSDTTVWNNNQSLGKPADRQEAYEMIKSISGKEHEVISSVCLRNKNKTRIFNCITKVTFSELSDEVIYYYIDNYKPFDKAGAYGIQEWIGLVGIEKIDGSYTNIVGLPTTELVQELIQFIKE</sequence>
<proteinExistence type="inferred from homology"/>
<evidence type="ECO:0000256" key="3">
    <source>
        <dbReference type="ARBA" id="ARBA00023080"/>
    </source>
</evidence>
<comment type="similarity">
    <text evidence="4">Belongs to the Maf family. YhdE subfamily.</text>
</comment>
<organism evidence="5 6">
    <name type="scientific">Myroides phaeus</name>
    <dbReference type="NCBI Taxonomy" id="702745"/>
    <lineage>
        <taxon>Bacteria</taxon>
        <taxon>Pseudomonadati</taxon>
        <taxon>Bacteroidota</taxon>
        <taxon>Flavobacteriia</taxon>
        <taxon>Flavobacteriales</taxon>
        <taxon>Flavobacteriaceae</taxon>
        <taxon>Myroides</taxon>
    </lineage>
</organism>
<evidence type="ECO:0000313" key="6">
    <source>
        <dbReference type="Proteomes" id="UP000243588"/>
    </source>
</evidence>
<dbReference type="Gene3D" id="3.90.950.10">
    <property type="match status" value="1"/>
</dbReference>
<dbReference type="InterPro" id="IPR029001">
    <property type="entry name" value="ITPase-like_fam"/>
</dbReference>
<dbReference type="SUPFAM" id="SSF52972">
    <property type="entry name" value="ITPase-like"/>
    <property type="match status" value="1"/>
</dbReference>
<feature type="active site" description="Proton acceptor" evidence="4">
    <location>
        <position position="76"/>
    </location>
</feature>
<dbReference type="GO" id="GO:0009117">
    <property type="term" value="P:nucleotide metabolic process"/>
    <property type="evidence" value="ECO:0007669"/>
    <property type="project" value="UniProtKB-KW"/>
</dbReference>
<protein>
    <recommendedName>
        <fullName evidence="4">dTTP/UTP pyrophosphatase</fullName>
        <shortName evidence="4">dTTPase/UTPase</shortName>
        <ecNumber evidence="4">3.6.1.9</ecNumber>
    </recommendedName>
    <alternativeName>
        <fullName evidence="4">Nucleoside triphosphate pyrophosphatase</fullName>
    </alternativeName>
    <alternativeName>
        <fullName evidence="4">Nucleotide pyrophosphatase</fullName>
        <shortName evidence="4">Nucleotide PPase</shortName>
    </alternativeName>
</protein>
<dbReference type="Pfam" id="PF02545">
    <property type="entry name" value="Maf"/>
    <property type="match status" value="1"/>
</dbReference>
<keyword evidence="2 4" id="KW-0378">Hydrolase</keyword>
<dbReference type="GO" id="GO:0036218">
    <property type="term" value="F:dTTP diphosphatase activity"/>
    <property type="evidence" value="ECO:0007669"/>
    <property type="project" value="RHEA"/>
</dbReference>
<comment type="subcellular location">
    <subcellularLocation>
        <location evidence="4">Cytoplasm</location>
    </subcellularLocation>
</comment>
<keyword evidence="6" id="KW-1185">Reference proteome</keyword>
<dbReference type="EC" id="3.6.1.9" evidence="4"/>
<dbReference type="HAMAP" id="MF_00528">
    <property type="entry name" value="Maf"/>
    <property type="match status" value="1"/>
</dbReference>
<dbReference type="GO" id="GO:0036221">
    <property type="term" value="F:UTP diphosphatase activity"/>
    <property type="evidence" value="ECO:0007669"/>
    <property type="project" value="RHEA"/>
</dbReference>
<dbReference type="NCBIfam" id="TIGR00172">
    <property type="entry name" value="maf"/>
    <property type="match status" value="1"/>
</dbReference>
<comment type="cofactor">
    <cofactor evidence="1 4">
        <name>a divalent metal cation</name>
        <dbReference type="ChEBI" id="CHEBI:60240"/>
    </cofactor>
</comment>
<keyword evidence="4" id="KW-0963">Cytoplasm</keyword>
<evidence type="ECO:0000313" key="5">
    <source>
        <dbReference type="EMBL" id="SDH89204.1"/>
    </source>
</evidence>
<dbReference type="STRING" id="702745.SAMN05421818_12234"/>
<comment type="catalytic activity">
    <reaction evidence="4">
        <text>UTP + H2O = UMP + diphosphate + H(+)</text>
        <dbReference type="Rhea" id="RHEA:29395"/>
        <dbReference type="ChEBI" id="CHEBI:15377"/>
        <dbReference type="ChEBI" id="CHEBI:15378"/>
        <dbReference type="ChEBI" id="CHEBI:33019"/>
        <dbReference type="ChEBI" id="CHEBI:46398"/>
        <dbReference type="ChEBI" id="CHEBI:57865"/>
        <dbReference type="EC" id="3.6.1.9"/>
    </reaction>
</comment>
<dbReference type="CDD" id="cd00555">
    <property type="entry name" value="Maf"/>
    <property type="match status" value="1"/>
</dbReference>
<evidence type="ECO:0000256" key="2">
    <source>
        <dbReference type="ARBA" id="ARBA00022801"/>
    </source>
</evidence>
<dbReference type="InterPro" id="IPR003697">
    <property type="entry name" value="Maf-like"/>
</dbReference>
<dbReference type="PIRSF" id="PIRSF006305">
    <property type="entry name" value="Maf"/>
    <property type="match status" value="1"/>
</dbReference>
<name>A0A1G8G484_9FLAO</name>
<dbReference type="GO" id="GO:0005737">
    <property type="term" value="C:cytoplasm"/>
    <property type="evidence" value="ECO:0007669"/>
    <property type="project" value="UniProtKB-SubCell"/>
</dbReference>
<dbReference type="Proteomes" id="UP000243588">
    <property type="component" value="Unassembled WGS sequence"/>
</dbReference>
<dbReference type="PANTHER" id="PTHR43213:SF5">
    <property type="entry name" value="BIFUNCTIONAL DTTP_UTP PYROPHOSPHATASE_METHYLTRANSFERASE PROTEIN-RELATED"/>
    <property type="match status" value="1"/>
</dbReference>
<feature type="site" description="Important for substrate specificity" evidence="4">
    <location>
        <position position="159"/>
    </location>
</feature>